<dbReference type="InterPro" id="IPR037118">
    <property type="entry name" value="Val-tRNA_synth_C_sf"/>
</dbReference>
<dbReference type="FunFam" id="3.40.50.620:FF:000078">
    <property type="entry name" value="Valine--tRNA ligase, mitochondrial"/>
    <property type="match status" value="1"/>
</dbReference>
<evidence type="ECO:0000256" key="3">
    <source>
        <dbReference type="ARBA" id="ARBA00005594"/>
    </source>
</evidence>
<dbReference type="FunFam" id="1.10.730.10:FF:000009">
    <property type="entry name" value="Valine--tRNA ligase, mitochondrial"/>
    <property type="match status" value="1"/>
</dbReference>
<dbReference type="InParanoid" id="F0XRJ8"/>
<dbReference type="Gene3D" id="1.10.730.10">
    <property type="entry name" value="Isoleucyl-tRNA Synthetase, Domain 1"/>
    <property type="match status" value="1"/>
</dbReference>
<evidence type="ECO:0000256" key="4">
    <source>
        <dbReference type="ARBA" id="ARBA00013169"/>
    </source>
</evidence>
<evidence type="ECO:0000313" key="18">
    <source>
        <dbReference type="EMBL" id="EFW99758.1"/>
    </source>
</evidence>
<dbReference type="eggNOG" id="KOG0432">
    <property type="taxonomic scope" value="Eukaryota"/>
</dbReference>
<feature type="domain" description="Methionyl/Valyl/Leucyl/Isoleucyl-tRNA synthetase anticodon-binding" evidence="17">
    <location>
        <begin position="783"/>
        <end position="924"/>
    </location>
</feature>
<dbReference type="GO" id="GO:0005524">
    <property type="term" value="F:ATP binding"/>
    <property type="evidence" value="ECO:0007669"/>
    <property type="project" value="UniProtKB-KW"/>
</dbReference>
<comment type="subcellular location">
    <subcellularLocation>
        <location evidence="2">Cytoplasm</location>
    </subcellularLocation>
    <subcellularLocation>
        <location evidence="1">Mitochondrion</location>
    </subcellularLocation>
</comment>
<dbReference type="HOGENOM" id="CLU_001493_0_1_1"/>
<dbReference type="InterPro" id="IPR033705">
    <property type="entry name" value="Anticodon_Ia_Val"/>
</dbReference>
<comment type="catalytic activity">
    <reaction evidence="13">
        <text>tRNA(Val) + L-valine + ATP = L-valyl-tRNA(Val) + AMP + diphosphate</text>
        <dbReference type="Rhea" id="RHEA:10704"/>
        <dbReference type="Rhea" id="RHEA-COMP:9672"/>
        <dbReference type="Rhea" id="RHEA-COMP:9708"/>
        <dbReference type="ChEBI" id="CHEBI:30616"/>
        <dbReference type="ChEBI" id="CHEBI:33019"/>
        <dbReference type="ChEBI" id="CHEBI:57762"/>
        <dbReference type="ChEBI" id="CHEBI:78442"/>
        <dbReference type="ChEBI" id="CHEBI:78537"/>
        <dbReference type="ChEBI" id="CHEBI:456215"/>
        <dbReference type="EC" id="6.1.1.9"/>
    </reaction>
</comment>
<dbReference type="InterPro" id="IPR001412">
    <property type="entry name" value="aa-tRNA-synth_I_CS"/>
</dbReference>
<proteinExistence type="inferred from homology"/>
<dbReference type="InterPro" id="IPR009008">
    <property type="entry name" value="Val/Leu/Ile-tRNA-synth_edit"/>
</dbReference>
<feature type="domain" description="Aminoacyl-tRNA synthetase class Ia" evidence="16">
    <location>
        <begin position="112"/>
        <end position="735"/>
    </location>
</feature>
<dbReference type="Gene3D" id="3.40.50.620">
    <property type="entry name" value="HUPs"/>
    <property type="match status" value="2"/>
</dbReference>
<feature type="region of interest" description="Disordered" evidence="15">
    <location>
        <begin position="1"/>
        <end position="92"/>
    </location>
</feature>
<dbReference type="AlphaFoldDB" id="F0XRJ8"/>
<evidence type="ECO:0000313" key="19">
    <source>
        <dbReference type="Proteomes" id="UP000007796"/>
    </source>
</evidence>
<keyword evidence="7 14" id="KW-0547">Nucleotide-binding</keyword>
<dbReference type="FunFam" id="3.90.740.10:FF:000005">
    <property type="entry name" value="Valine--tRNA ligase, mitochondrial"/>
    <property type="match status" value="1"/>
</dbReference>
<comment type="similarity">
    <text evidence="3 14">Belongs to the class-I aminoacyl-tRNA synthetase family.</text>
</comment>
<dbReference type="CDD" id="cd07962">
    <property type="entry name" value="Anticodon_Ia_Val"/>
    <property type="match status" value="1"/>
</dbReference>
<dbReference type="InterPro" id="IPR013155">
    <property type="entry name" value="M/V/L/I-tRNA-synth_anticd-bd"/>
</dbReference>
<evidence type="ECO:0000259" key="17">
    <source>
        <dbReference type="Pfam" id="PF08264"/>
    </source>
</evidence>
<evidence type="ECO:0000256" key="6">
    <source>
        <dbReference type="ARBA" id="ARBA00022598"/>
    </source>
</evidence>
<dbReference type="Gene3D" id="1.10.287.380">
    <property type="entry name" value="Valyl-tRNA synthetase, C-terminal domain"/>
    <property type="match status" value="1"/>
</dbReference>
<evidence type="ECO:0000259" key="16">
    <source>
        <dbReference type="Pfam" id="PF00133"/>
    </source>
</evidence>
<dbReference type="RefSeq" id="XP_014169490.1">
    <property type="nucleotide sequence ID" value="XM_014314015.1"/>
</dbReference>
<dbReference type="GO" id="GO:0005829">
    <property type="term" value="C:cytosol"/>
    <property type="evidence" value="ECO:0007669"/>
    <property type="project" value="TreeGrafter"/>
</dbReference>
<dbReference type="CDD" id="cd00817">
    <property type="entry name" value="ValRS_core"/>
    <property type="match status" value="1"/>
</dbReference>
<keyword evidence="6 14" id="KW-0436">Ligase</keyword>
<evidence type="ECO:0000256" key="13">
    <source>
        <dbReference type="ARBA" id="ARBA00047552"/>
    </source>
</evidence>
<organism evidence="19">
    <name type="scientific">Grosmannia clavigera (strain kw1407 / UAMH 11150)</name>
    <name type="common">Blue stain fungus</name>
    <name type="synonym">Graphiocladiella clavigera</name>
    <dbReference type="NCBI Taxonomy" id="655863"/>
    <lineage>
        <taxon>Eukaryota</taxon>
        <taxon>Fungi</taxon>
        <taxon>Dikarya</taxon>
        <taxon>Ascomycota</taxon>
        <taxon>Pezizomycotina</taxon>
        <taxon>Sordariomycetes</taxon>
        <taxon>Sordariomycetidae</taxon>
        <taxon>Ophiostomatales</taxon>
        <taxon>Ophiostomataceae</taxon>
        <taxon>Leptographium</taxon>
    </lineage>
</organism>
<evidence type="ECO:0000256" key="2">
    <source>
        <dbReference type="ARBA" id="ARBA00004496"/>
    </source>
</evidence>
<dbReference type="GeneID" id="25981161"/>
<dbReference type="PANTHER" id="PTHR11946:SF109">
    <property type="entry name" value="VALINE--TRNA LIGASE"/>
    <property type="match status" value="1"/>
</dbReference>
<dbReference type="Proteomes" id="UP000007796">
    <property type="component" value="Unassembled WGS sequence"/>
</dbReference>
<dbReference type="InterPro" id="IPR002303">
    <property type="entry name" value="Valyl-tRNA_ligase"/>
</dbReference>
<dbReference type="Pfam" id="PF08264">
    <property type="entry name" value="Anticodon_1"/>
    <property type="match status" value="1"/>
</dbReference>
<dbReference type="SUPFAM" id="SSF47323">
    <property type="entry name" value="Anticodon-binding domain of a subclass of class I aminoacyl-tRNA synthetases"/>
    <property type="match status" value="1"/>
</dbReference>
<dbReference type="FunFam" id="3.40.50.620:FF:000020">
    <property type="entry name" value="Valine--tRNA ligase, mitochondrial"/>
    <property type="match status" value="1"/>
</dbReference>
<evidence type="ECO:0000256" key="11">
    <source>
        <dbReference type="ARBA" id="ARBA00029936"/>
    </source>
</evidence>
<dbReference type="PANTHER" id="PTHR11946">
    <property type="entry name" value="VALYL-TRNA SYNTHETASES"/>
    <property type="match status" value="1"/>
</dbReference>
<sequence>MATKPNDATSVPAAAAAAPRVKTEKELERERKKAEKMAKFEQKKAAKSAGPAAASGSGNTSKKDKPAKAGKAAEEPLPPYVNDTPKGEKKRLRSLEDPHYKAYNPVAVESAWYDYWEAAGFFQPQLTAAGDEKPAGRFVIAHPPPNVTGSLHMGHALGDSLQDIMIRHNRMRGKTTLWLPGCDHAGIATQSVVETMLYRREGKTRHDLGREAFVKTVWEWKTEYHANINNALRRMGGSFDWTREAFTMDENLSAAVQETFVRLHDEGTIFRANRLVNWDSKLNTALSNLEVVNKDLPGRTLLDVPGYDKKVEFGVIVHFKYKILDSNETIEVATTRLETMLGDSGIAVHPKDERYAHLVGRQAVHPFIEGRLLQIVADDYVDRDFGTGAVKITPAHDPNDFAIGERHKLAFINILTDDGRINENGGAYAGRKRFDVRYAIAADLQALGLYVDKKDNPMVVPLSERSKDIVEPRLKPQWWMRMGDMAQAAVDALDAKQFRIRPDSADASFRRWMSSITDWCISRQLWWGHQCPVYLVHFAGAEPSDGADSRLWFAAKSEAEARAKAEKAFPGRDFTLERDEDVLDTWFSSGLWPFSTLGWPQQTADFEKLFPTSLLETGWDILFFWIARMVMLSLKLTGKVPFYEVYCHPLVRDSDGRKMSKSLGNVINPLDVISGISLEGLQATLLKGNLDPLEVTKATKYQKTAFPNGIPECGADGLRLCLANYVTGGGDINFDIKVMHAYRRFCNKIWNASKFVLGNLAQHDGFVPRASRTLGGAESLPELWILAKMNAAAREINAALDEREFKNSSNALYNFWYAELCDVFIENSKTIIAEGSPAQRESALQTLYSALETALLLSHPFLPFITEELWQRLPRRPQDETPSIVVAAYPEYDARFDNAAAEAAYQLVLDVSRGIRSLTVEYPLKEAQVFIQTTSEDAHKTATAEVAAVRSLLGKAAATTTITVLAPAAAQPAGCVAQQVSGAATVFLHVKGHVDLDAEIGKAQAKLAKAAAAAAKTRKLVSDAAYREKVAAATQETDQQRLAEQEAEARLLELTVAQFEALKLE</sequence>
<protein>
    <recommendedName>
        <fullName evidence="12">Valine--tRNA ligase, mitochondrial</fullName>
        <ecNumber evidence="4">6.1.1.9</ecNumber>
    </recommendedName>
    <alternativeName>
        <fullName evidence="11">Valyl-tRNA synthetase</fullName>
    </alternativeName>
</protein>
<dbReference type="GO" id="GO:0004832">
    <property type="term" value="F:valine-tRNA ligase activity"/>
    <property type="evidence" value="ECO:0007669"/>
    <property type="project" value="UniProtKB-EC"/>
</dbReference>
<dbReference type="SUPFAM" id="SSF50677">
    <property type="entry name" value="ValRS/IleRS/LeuRS editing domain"/>
    <property type="match status" value="1"/>
</dbReference>
<dbReference type="GO" id="GO:1990825">
    <property type="term" value="F:sequence-specific mRNA binding"/>
    <property type="evidence" value="ECO:0007669"/>
    <property type="project" value="EnsemblFungi"/>
</dbReference>
<dbReference type="EC" id="6.1.1.9" evidence="4"/>
<dbReference type="EMBL" id="GL629807">
    <property type="protein sequence ID" value="EFW99758.1"/>
    <property type="molecule type" value="Genomic_DNA"/>
</dbReference>
<evidence type="ECO:0000256" key="8">
    <source>
        <dbReference type="ARBA" id="ARBA00022840"/>
    </source>
</evidence>
<dbReference type="STRING" id="655863.F0XRJ8"/>
<dbReference type="InterPro" id="IPR002300">
    <property type="entry name" value="aa-tRNA-synth_Ia"/>
</dbReference>
<keyword evidence="10 14" id="KW-0030">Aminoacyl-tRNA synthetase</keyword>
<keyword evidence="19" id="KW-1185">Reference proteome</keyword>
<feature type="compositionally biased region" description="Basic and acidic residues" evidence="15">
    <location>
        <begin position="61"/>
        <end position="74"/>
    </location>
</feature>
<dbReference type="GO" id="GO:0002161">
    <property type="term" value="F:aminoacyl-tRNA deacylase activity"/>
    <property type="evidence" value="ECO:0007669"/>
    <property type="project" value="InterPro"/>
</dbReference>
<dbReference type="InterPro" id="IPR009080">
    <property type="entry name" value="tRNAsynth_Ia_anticodon-bd"/>
</dbReference>
<feature type="compositionally biased region" description="Low complexity" evidence="15">
    <location>
        <begin position="47"/>
        <end position="58"/>
    </location>
</feature>
<dbReference type="Pfam" id="PF00133">
    <property type="entry name" value="tRNA-synt_1"/>
    <property type="match status" value="1"/>
</dbReference>
<dbReference type="SUPFAM" id="SSF52374">
    <property type="entry name" value="Nucleotidylyl transferase"/>
    <property type="match status" value="1"/>
</dbReference>
<evidence type="ECO:0000256" key="9">
    <source>
        <dbReference type="ARBA" id="ARBA00022917"/>
    </source>
</evidence>
<keyword evidence="8 14" id="KW-0067">ATP-binding</keyword>
<dbReference type="NCBIfam" id="TIGR00422">
    <property type="entry name" value="valS"/>
    <property type="match status" value="1"/>
</dbReference>
<name>F0XRJ8_GROCL</name>
<accession>F0XRJ8</accession>
<gene>
    <name evidence="18" type="ORF">CMQ_76</name>
</gene>
<feature type="compositionally biased region" description="Basic and acidic residues" evidence="15">
    <location>
        <begin position="21"/>
        <end position="44"/>
    </location>
</feature>
<keyword evidence="9 14" id="KW-0648">Protein biosynthesis</keyword>
<dbReference type="InterPro" id="IPR014729">
    <property type="entry name" value="Rossmann-like_a/b/a_fold"/>
</dbReference>
<dbReference type="NCBIfam" id="NF004349">
    <property type="entry name" value="PRK05729.1"/>
    <property type="match status" value="1"/>
</dbReference>
<evidence type="ECO:0000256" key="7">
    <source>
        <dbReference type="ARBA" id="ARBA00022741"/>
    </source>
</evidence>
<evidence type="ECO:0000256" key="12">
    <source>
        <dbReference type="ARBA" id="ARBA00040837"/>
    </source>
</evidence>
<evidence type="ECO:0000256" key="1">
    <source>
        <dbReference type="ARBA" id="ARBA00004173"/>
    </source>
</evidence>
<dbReference type="FunCoup" id="F0XRJ8">
    <property type="interactions" value="1071"/>
</dbReference>
<dbReference type="PROSITE" id="PS00178">
    <property type="entry name" value="AA_TRNA_LIGASE_I"/>
    <property type="match status" value="1"/>
</dbReference>
<reference evidence="18 19" key="1">
    <citation type="journal article" date="2011" name="Proc. Natl. Acad. Sci. U.S.A.">
        <title>Genome and transcriptome analyses of the mountain pine beetle-fungal symbiont Grosmannia clavigera, a lodgepole pine pathogen.</title>
        <authorList>
            <person name="DiGuistini S."/>
            <person name="Wang Y."/>
            <person name="Liao N.Y."/>
            <person name="Taylor G."/>
            <person name="Tanguay P."/>
            <person name="Feau N."/>
            <person name="Henrissat B."/>
            <person name="Chan S.K."/>
            <person name="Hesse-Orce U."/>
            <person name="Alamouti S.M."/>
            <person name="Tsui C.K.M."/>
            <person name="Docking R.T."/>
            <person name="Levasseur A."/>
            <person name="Haridas S."/>
            <person name="Robertson G."/>
            <person name="Birol I."/>
            <person name="Holt R.A."/>
            <person name="Marra M.A."/>
            <person name="Hamelin R.C."/>
            <person name="Hirst M."/>
            <person name="Jones S.J.M."/>
            <person name="Bohlmann J."/>
            <person name="Breuil C."/>
        </authorList>
    </citation>
    <scope>NUCLEOTIDE SEQUENCE [LARGE SCALE GENOMIC DNA]</scope>
    <source>
        <strain evidence="19">kw1407 / UAMH 11150</strain>
    </source>
</reference>
<evidence type="ECO:0000256" key="14">
    <source>
        <dbReference type="RuleBase" id="RU363035"/>
    </source>
</evidence>
<dbReference type="HAMAP" id="MF_02004">
    <property type="entry name" value="Val_tRNA_synth_type1"/>
    <property type="match status" value="1"/>
</dbReference>
<evidence type="ECO:0000256" key="15">
    <source>
        <dbReference type="SAM" id="MobiDB-lite"/>
    </source>
</evidence>
<dbReference type="Gene3D" id="3.90.740.10">
    <property type="entry name" value="Valyl/Leucyl/Isoleucyl-tRNA synthetase, editing domain"/>
    <property type="match status" value="1"/>
</dbReference>
<evidence type="ECO:0000256" key="10">
    <source>
        <dbReference type="ARBA" id="ARBA00023146"/>
    </source>
</evidence>
<dbReference type="GO" id="GO:0005739">
    <property type="term" value="C:mitochondrion"/>
    <property type="evidence" value="ECO:0007669"/>
    <property type="project" value="UniProtKB-SubCell"/>
</dbReference>
<dbReference type="GO" id="GO:0006438">
    <property type="term" value="P:valyl-tRNA aminoacylation"/>
    <property type="evidence" value="ECO:0007669"/>
    <property type="project" value="EnsemblFungi"/>
</dbReference>
<evidence type="ECO:0000256" key="5">
    <source>
        <dbReference type="ARBA" id="ARBA00022490"/>
    </source>
</evidence>
<dbReference type="PRINTS" id="PR00986">
    <property type="entry name" value="TRNASYNTHVAL"/>
</dbReference>
<keyword evidence="5" id="KW-0963">Cytoplasm</keyword>
<dbReference type="OrthoDB" id="629407at2759"/>